<evidence type="ECO:0000313" key="3">
    <source>
        <dbReference type="Proteomes" id="UP000540423"/>
    </source>
</evidence>
<protein>
    <submittedName>
        <fullName evidence="2">Ca2+-binding EF-hand superfamily protein</fullName>
    </submittedName>
</protein>
<keyword evidence="3" id="KW-1185">Reference proteome</keyword>
<evidence type="ECO:0000313" key="2">
    <source>
        <dbReference type="EMBL" id="MBB6439611.1"/>
    </source>
</evidence>
<dbReference type="Gene3D" id="1.10.238.10">
    <property type="entry name" value="EF-hand"/>
    <property type="match status" value="1"/>
</dbReference>
<accession>A0A7X0HL04</accession>
<dbReference type="RefSeq" id="WP_185036178.1">
    <property type="nucleotide sequence ID" value="NZ_BNBN01000020.1"/>
</dbReference>
<organism evidence="2 3">
    <name type="scientific">Streptomyces candidus</name>
    <dbReference type="NCBI Taxonomy" id="67283"/>
    <lineage>
        <taxon>Bacteria</taxon>
        <taxon>Bacillati</taxon>
        <taxon>Actinomycetota</taxon>
        <taxon>Actinomycetes</taxon>
        <taxon>Kitasatosporales</taxon>
        <taxon>Streptomycetaceae</taxon>
        <taxon>Streptomyces</taxon>
    </lineage>
</organism>
<dbReference type="Proteomes" id="UP000540423">
    <property type="component" value="Unassembled WGS sequence"/>
</dbReference>
<gene>
    <name evidence="2" type="ORF">HNQ79_006123</name>
</gene>
<name>A0A7X0HL04_9ACTN</name>
<dbReference type="InterPro" id="IPR002048">
    <property type="entry name" value="EF_hand_dom"/>
</dbReference>
<proteinExistence type="predicted"/>
<evidence type="ECO:0000259" key="1">
    <source>
        <dbReference type="PROSITE" id="PS50222"/>
    </source>
</evidence>
<dbReference type="AlphaFoldDB" id="A0A7X0HL04"/>
<dbReference type="SUPFAM" id="SSF47473">
    <property type="entry name" value="EF-hand"/>
    <property type="match status" value="1"/>
</dbReference>
<dbReference type="Pfam" id="PF13202">
    <property type="entry name" value="EF-hand_5"/>
    <property type="match status" value="2"/>
</dbReference>
<dbReference type="PROSITE" id="PS50222">
    <property type="entry name" value="EF_HAND_2"/>
    <property type="match status" value="1"/>
</dbReference>
<dbReference type="InterPro" id="IPR011992">
    <property type="entry name" value="EF-hand-dom_pair"/>
</dbReference>
<dbReference type="SMART" id="SM00054">
    <property type="entry name" value="EFh"/>
    <property type="match status" value="2"/>
</dbReference>
<feature type="domain" description="EF-hand" evidence="1">
    <location>
        <begin position="62"/>
        <end position="97"/>
    </location>
</feature>
<dbReference type="PROSITE" id="PS00018">
    <property type="entry name" value="EF_HAND_1"/>
    <property type="match status" value="1"/>
</dbReference>
<dbReference type="EMBL" id="JACHEM010000025">
    <property type="protein sequence ID" value="MBB6439611.1"/>
    <property type="molecule type" value="Genomic_DNA"/>
</dbReference>
<dbReference type="InterPro" id="IPR018247">
    <property type="entry name" value="EF_Hand_1_Ca_BS"/>
</dbReference>
<reference evidence="2 3" key="1">
    <citation type="submission" date="2020-08" db="EMBL/GenBank/DDBJ databases">
        <title>Genomic Encyclopedia of Type Strains, Phase IV (KMG-IV): sequencing the most valuable type-strain genomes for metagenomic binning, comparative biology and taxonomic classification.</title>
        <authorList>
            <person name="Goeker M."/>
        </authorList>
    </citation>
    <scope>NUCLEOTIDE SEQUENCE [LARGE SCALE GENOMIC DNA]</scope>
    <source>
        <strain evidence="2 3">DSM 40141</strain>
    </source>
</reference>
<dbReference type="CDD" id="cd00051">
    <property type="entry name" value="EFh"/>
    <property type="match status" value="1"/>
</dbReference>
<sequence>MDGDGAMTVEEYVAARTHPDFRSPGRPGKGEVCRTLFELLDADNDGTLSVQDFLRAADFMCMSDRDAKAYFAQLDTDGDGRLDATEFQKAVKRFYSS</sequence>
<comment type="caution">
    <text evidence="2">The sequence shown here is derived from an EMBL/GenBank/DDBJ whole genome shotgun (WGS) entry which is preliminary data.</text>
</comment>
<dbReference type="GO" id="GO:0005509">
    <property type="term" value="F:calcium ion binding"/>
    <property type="evidence" value="ECO:0007669"/>
    <property type="project" value="InterPro"/>
</dbReference>